<dbReference type="AlphaFoldDB" id="A0A9P8RZV3"/>
<evidence type="ECO:0000313" key="2">
    <source>
        <dbReference type="Proteomes" id="UP000018208"/>
    </source>
</evidence>
<comment type="caution">
    <text evidence="1">The sequence shown here is derived from an EMBL/GenBank/DDBJ whole genome shotgun (WGS) entry which is preliminary data.</text>
</comment>
<protein>
    <submittedName>
        <fullName evidence="1">Uncharacterized protein</fullName>
    </submittedName>
</protein>
<proteinExistence type="predicted"/>
<evidence type="ECO:0000313" key="1">
    <source>
        <dbReference type="EMBL" id="KAH0575387.1"/>
    </source>
</evidence>
<gene>
    <name evidence="1" type="ORF">SS50377_23020</name>
</gene>
<dbReference type="KEGG" id="ssao:94297043"/>
<reference evidence="1 2" key="1">
    <citation type="journal article" date="2014" name="PLoS Genet.">
        <title>The Genome of Spironucleus salmonicida Highlights a Fish Pathogen Adapted to Fluctuating Environments.</title>
        <authorList>
            <person name="Xu F."/>
            <person name="Jerlstrom-Hultqvist J."/>
            <person name="Einarsson E."/>
            <person name="Astvaldsson A."/>
            <person name="Svard S.G."/>
            <person name="Andersson J.O."/>
        </authorList>
    </citation>
    <scope>NUCLEOTIDE SEQUENCE [LARGE SCALE GENOMIC DNA]</scope>
    <source>
        <strain evidence="1 2">ATCC 50377</strain>
    </source>
</reference>
<dbReference type="Proteomes" id="UP000018208">
    <property type="component" value="Unassembled WGS sequence"/>
</dbReference>
<dbReference type="EMBL" id="AUWU02000003">
    <property type="protein sequence ID" value="KAH0575387.1"/>
    <property type="molecule type" value="Genomic_DNA"/>
</dbReference>
<keyword evidence="2" id="KW-1185">Reference proteome</keyword>
<dbReference type="RefSeq" id="XP_067766160.1">
    <property type="nucleotide sequence ID" value="XM_067906892.1"/>
</dbReference>
<sequence length="126" mass="15388">MYHKLPNYTNTFYSKIESKPQYFSKIVYPENEQEYKNIAKQEQKQVESFNKVSVKMFKFKRPSFRPIQNKEICEMEKFVDQISHKKQPIPSLKSFSINRDIQPNSFYPLSARRCKRQYFDYQTDFE</sequence>
<name>A0A9P8RZV3_9EUKA</name>
<dbReference type="GeneID" id="94297043"/>
<organism evidence="1 2">
    <name type="scientific">Spironucleus salmonicida</name>
    <dbReference type="NCBI Taxonomy" id="348837"/>
    <lineage>
        <taxon>Eukaryota</taxon>
        <taxon>Metamonada</taxon>
        <taxon>Diplomonadida</taxon>
        <taxon>Hexamitidae</taxon>
        <taxon>Hexamitinae</taxon>
        <taxon>Spironucleus</taxon>
    </lineage>
</organism>
<accession>A0A9P8RZV3</accession>